<organism evidence="3">
    <name type="scientific">Sulfurovum sp. enrichment culture clone C5</name>
    <dbReference type="NCBI Taxonomy" id="497650"/>
    <lineage>
        <taxon>Bacteria</taxon>
        <taxon>Pseudomonadati</taxon>
        <taxon>Campylobacterota</taxon>
        <taxon>Epsilonproteobacteria</taxon>
        <taxon>Campylobacterales</taxon>
        <taxon>Sulfurovaceae</taxon>
        <taxon>Sulfurovum</taxon>
        <taxon>environmental samples</taxon>
    </lineage>
</organism>
<dbReference type="EMBL" id="FAXN01000063">
    <property type="protein sequence ID" value="CUV66119.1"/>
    <property type="molecule type" value="Genomic_DNA"/>
</dbReference>
<keyword evidence="1" id="KW-1133">Transmembrane helix</keyword>
<dbReference type="SUPFAM" id="SSF48317">
    <property type="entry name" value="Acid phosphatase/Vanadium-dependent haloperoxidase"/>
    <property type="match status" value="1"/>
</dbReference>
<feature type="transmembrane region" description="Helical" evidence="1">
    <location>
        <begin position="173"/>
        <end position="191"/>
    </location>
</feature>
<sequence>MQINKSIRNTVTMLAVVIVFFGLSSVDVYIQDQFYNFQTHKWIVDESLQPWKFIFYDGIKRGLLIVGAIFIIVYIYASLKNRLKSYQKGLLIVVLSSILVPSVVGGLKQTTNMPCPHAEIRYNGELPRTAVWECYTPQYAEKKQRACWPAGHASAGFALLSLYFLFHSRRNKILALSGAMVVGWSMGMYKMLVGDHFFSHTVITMMLAWLIILIIVKFINKISRYKQTEEASV</sequence>
<feature type="transmembrane region" description="Helical" evidence="1">
    <location>
        <begin position="148"/>
        <end position="166"/>
    </location>
</feature>
<dbReference type="AlphaFoldDB" id="A0A0S4XP71"/>
<evidence type="ECO:0000313" key="3">
    <source>
        <dbReference type="EMBL" id="CUV66119.1"/>
    </source>
</evidence>
<name>A0A0S4XP71_9BACT</name>
<keyword evidence="1" id="KW-0472">Membrane</keyword>
<proteinExistence type="predicted"/>
<dbReference type="InterPro" id="IPR000326">
    <property type="entry name" value="PAP2/HPO"/>
</dbReference>
<feature type="transmembrane region" description="Helical" evidence="1">
    <location>
        <begin position="12"/>
        <end position="30"/>
    </location>
</feature>
<evidence type="ECO:0000256" key="1">
    <source>
        <dbReference type="SAM" id="Phobius"/>
    </source>
</evidence>
<evidence type="ECO:0000259" key="2">
    <source>
        <dbReference type="Pfam" id="PF01569"/>
    </source>
</evidence>
<keyword evidence="1" id="KW-0812">Transmembrane</keyword>
<protein>
    <submittedName>
        <fullName evidence="3">Phosphoesterase PA-phosphatase related protein</fullName>
    </submittedName>
</protein>
<dbReference type="InterPro" id="IPR036938">
    <property type="entry name" value="PAP2/HPO_sf"/>
</dbReference>
<dbReference type="Gene3D" id="1.20.144.10">
    <property type="entry name" value="Phosphatidic acid phosphatase type 2/haloperoxidase"/>
    <property type="match status" value="1"/>
</dbReference>
<feature type="transmembrane region" description="Helical" evidence="1">
    <location>
        <begin position="89"/>
        <end position="107"/>
    </location>
</feature>
<reference evidence="3" key="1">
    <citation type="submission" date="2015-11" db="EMBL/GenBank/DDBJ databases">
        <authorList>
            <person name="Zhang Y."/>
            <person name="Guo Z."/>
        </authorList>
    </citation>
    <scope>NUCLEOTIDE SEQUENCE</scope>
    <source>
        <strain evidence="3">BN30871</strain>
    </source>
</reference>
<feature type="transmembrane region" description="Helical" evidence="1">
    <location>
        <begin position="197"/>
        <end position="216"/>
    </location>
</feature>
<feature type="domain" description="Phosphatidic acid phosphatase type 2/haloperoxidase" evidence="2">
    <location>
        <begin position="90"/>
        <end position="222"/>
    </location>
</feature>
<dbReference type="Pfam" id="PF01569">
    <property type="entry name" value="PAP2"/>
    <property type="match status" value="1"/>
</dbReference>
<accession>A0A0S4XP71</accession>
<gene>
    <name evidence="3" type="ORF">BN3087_600016</name>
</gene>
<feature type="transmembrane region" description="Helical" evidence="1">
    <location>
        <begin position="58"/>
        <end position="77"/>
    </location>
</feature>
<dbReference type="CDD" id="cd03396">
    <property type="entry name" value="PAP2_like_6"/>
    <property type="match status" value="1"/>
</dbReference>